<feature type="non-terminal residue" evidence="2">
    <location>
        <position position="163"/>
    </location>
</feature>
<evidence type="ECO:0008006" key="4">
    <source>
        <dbReference type="Google" id="ProtNLM"/>
    </source>
</evidence>
<gene>
    <name evidence="2" type="ORF">FD754_018069</name>
</gene>
<keyword evidence="3" id="KW-1185">Reference proteome</keyword>
<dbReference type="Pfam" id="PF07326">
    <property type="entry name" value="RCS1"/>
    <property type="match status" value="2"/>
</dbReference>
<reference evidence="2 3" key="1">
    <citation type="submission" date="2019-06" db="EMBL/GenBank/DDBJ databases">
        <title>Discovery of a novel chromosome fission-fusion reversal in muntjac.</title>
        <authorList>
            <person name="Mudd A.B."/>
            <person name="Bredeson J.V."/>
            <person name="Baum R."/>
            <person name="Hockemeyer D."/>
            <person name="Rokhsar D.S."/>
        </authorList>
    </citation>
    <scope>NUCLEOTIDE SEQUENCE [LARGE SCALE GENOMIC DNA]</scope>
    <source>
        <strain evidence="2">UTSW_UCB_Mm</strain>
        <tissue evidence="2">Fibroblast cell line</tissue>
    </source>
</reference>
<dbReference type="PANTHER" id="PTHR35819:SF1">
    <property type="entry name" value="PROTEIN PIMREG"/>
    <property type="match status" value="1"/>
</dbReference>
<evidence type="ECO:0000313" key="3">
    <source>
        <dbReference type="Proteomes" id="UP000326458"/>
    </source>
</evidence>
<dbReference type="AlphaFoldDB" id="A0A5N3UWF6"/>
<organism evidence="2 3">
    <name type="scientific">Muntiacus muntjak</name>
    <name type="common">Barking deer</name>
    <name type="synonym">Indian muntjac</name>
    <dbReference type="NCBI Taxonomy" id="9888"/>
    <lineage>
        <taxon>Eukaryota</taxon>
        <taxon>Metazoa</taxon>
        <taxon>Chordata</taxon>
        <taxon>Craniata</taxon>
        <taxon>Vertebrata</taxon>
        <taxon>Euteleostomi</taxon>
        <taxon>Mammalia</taxon>
        <taxon>Eutheria</taxon>
        <taxon>Laurasiatheria</taxon>
        <taxon>Artiodactyla</taxon>
        <taxon>Ruminantia</taxon>
        <taxon>Pecora</taxon>
        <taxon>Cervidae</taxon>
        <taxon>Muntiacinae</taxon>
        <taxon>Muntiacus</taxon>
    </lineage>
</organism>
<name>A0A5N3UWF6_MUNMU</name>
<evidence type="ECO:0000313" key="2">
    <source>
        <dbReference type="EMBL" id="KAB0341143.1"/>
    </source>
</evidence>
<dbReference type="PANTHER" id="PTHR35819">
    <property type="entry name" value="PICALM INTERACTING MITOTIC REGULATOR PIMREG"/>
    <property type="match status" value="1"/>
</dbReference>
<dbReference type="InterPro" id="IPR009932">
    <property type="entry name" value="RCS1"/>
</dbReference>
<comment type="caution">
    <text evidence="2">The sequence shown here is derived from an EMBL/GenBank/DDBJ whole genome shotgun (WGS) entry which is preliminary data.</text>
</comment>
<feature type="region of interest" description="Disordered" evidence="1">
    <location>
        <begin position="119"/>
        <end position="141"/>
    </location>
</feature>
<feature type="region of interest" description="Disordered" evidence="1">
    <location>
        <begin position="1"/>
        <end position="44"/>
    </location>
</feature>
<protein>
    <recommendedName>
        <fullName evidence="4">PICALM interacting mitotic regulator</fullName>
    </recommendedName>
</protein>
<accession>A0A5N3UWF6</accession>
<dbReference type="EMBL" id="VCEA01000003">
    <property type="protein sequence ID" value="KAB0341143.1"/>
    <property type="molecule type" value="Genomic_DNA"/>
</dbReference>
<evidence type="ECO:0000256" key="1">
    <source>
        <dbReference type="SAM" id="MobiDB-lite"/>
    </source>
</evidence>
<sequence length="163" mass="18348">MASQWPAVGASLHRRSLQNQERLEESEALKPVAGHPATSSGALGPLCRQFQRRLPLRAVSRNLGRIQESCQSGTQWLVETQVKARRRKRGRNTWLSVASLAHSSLDPWEKEYHRLSAQMGPRAHPWRQSRREASDSDLESVGAGIRHLQKVSQELDEAIVAED</sequence>
<dbReference type="Proteomes" id="UP000326458">
    <property type="component" value="Unassembled WGS sequence"/>
</dbReference>
<proteinExistence type="predicted"/>